<organism evidence="1">
    <name type="scientific">Candidatus Kentrum sp. LFY</name>
    <dbReference type="NCBI Taxonomy" id="2126342"/>
    <lineage>
        <taxon>Bacteria</taxon>
        <taxon>Pseudomonadati</taxon>
        <taxon>Pseudomonadota</taxon>
        <taxon>Gammaproteobacteria</taxon>
        <taxon>Candidatus Kentrum</taxon>
    </lineage>
</organism>
<evidence type="ECO:0000313" key="1">
    <source>
        <dbReference type="EMBL" id="VFJ86407.1"/>
    </source>
</evidence>
<name>A0A450U5E3_9GAMM</name>
<protein>
    <submittedName>
        <fullName evidence="1">Uncharacterized protein</fullName>
    </submittedName>
</protein>
<dbReference type="Gene3D" id="1.20.120.330">
    <property type="entry name" value="Nucleotidyltransferases domain 2"/>
    <property type="match status" value="1"/>
</dbReference>
<dbReference type="AlphaFoldDB" id="A0A450U5E3"/>
<proteinExistence type="predicted"/>
<accession>A0A450U5E3</accession>
<sequence length="203" mass="22863">MITTAVDNPAASKFALMQSIQVCRTHREALQDALVDLEGRRIELSDPARLDKADRRLLDQFAYRYTRLQDDMGTRLIPGILRALGEDVAAMPTVDRLNRMEQLGWLESAEEWSELRQIRNEFTHDYPDGIEERLTRLRLAMASGDAHIANIRGVYAKIAGTGNERLIDDLGKLVLEPTKHDLAPVKQDCCSVKLESFAKSSGK</sequence>
<reference evidence="1" key="1">
    <citation type="submission" date="2019-02" db="EMBL/GenBank/DDBJ databases">
        <authorList>
            <person name="Gruber-Vodicka R. H."/>
            <person name="Seah K. B. B."/>
        </authorList>
    </citation>
    <scope>NUCLEOTIDE SEQUENCE</scope>
    <source>
        <strain evidence="1">BECK_M7</strain>
    </source>
</reference>
<dbReference type="EMBL" id="CAADFF010000003">
    <property type="protein sequence ID" value="VFJ86407.1"/>
    <property type="molecule type" value="Genomic_DNA"/>
</dbReference>
<dbReference type="SUPFAM" id="SSF81593">
    <property type="entry name" value="Nucleotidyltransferase substrate binding subunit/domain"/>
    <property type="match status" value="1"/>
</dbReference>
<gene>
    <name evidence="1" type="ORF">BECKLFY1418B_GA0070995_100314</name>
</gene>